<proteinExistence type="predicted"/>
<gene>
    <name evidence="1" type="ORF">AVEN_68834_1</name>
</gene>
<organism evidence="1 2">
    <name type="scientific">Araneus ventricosus</name>
    <name type="common">Orbweaver spider</name>
    <name type="synonym">Epeira ventricosa</name>
    <dbReference type="NCBI Taxonomy" id="182803"/>
    <lineage>
        <taxon>Eukaryota</taxon>
        <taxon>Metazoa</taxon>
        <taxon>Ecdysozoa</taxon>
        <taxon>Arthropoda</taxon>
        <taxon>Chelicerata</taxon>
        <taxon>Arachnida</taxon>
        <taxon>Araneae</taxon>
        <taxon>Araneomorphae</taxon>
        <taxon>Entelegynae</taxon>
        <taxon>Araneoidea</taxon>
        <taxon>Araneidae</taxon>
        <taxon>Araneus</taxon>
    </lineage>
</organism>
<keyword evidence="2" id="KW-1185">Reference proteome</keyword>
<dbReference type="OrthoDB" id="6444297at2759"/>
<dbReference type="Proteomes" id="UP000499080">
    <property type="component" value="Unassembled WGS sequence"/>
</dbReference>
<evidence type="ECO:0000313" key="1">
    <source>
        <dbReference type="EMBL" id="GBL99570.1"/>
    </source>
</evidence>
<name>A0A4Y2C524_ARAVE</name>
<evidence type="ECO:0000313" key="2">
    <source>
        <dbReference type="Proteomes" id="UP000499080"/>
    </source>
</evidence>
<protein>
    <submittedName>
        <fullName evidence="1">Uncharacterized protein</fullName>
    </submittedName>
</protein>
<comment type="caution">
    <text evidence="1">The sequence shown here is derived from an EMBL/GenBank/DDBJ whole genome shotgun (WGS) entry which is preliminary data.</text>
</comment>
<accession>A0A4Y2C524</accession>
<dbReference type="EMBL" id="BGPR01000149">
    <property type="protein sequence ID" value="GBL99570.1"/>
    <property type="molecule type" value="Genomic_DNA"/>
</dbReference>
<sequence length="143" mass="16771">MVGEMLLRELKDLLKRTLGKAVLKYEELLTFSCDCEYIINGRPLIYVSEDSDDQLLITTVMFLMNNSSLNVTDLNLSDFAKFQKRLIFQAKRLKDRGRFRKEYLGLPVQRPEKRTARTLKAAEVFLVESTNKKRLYLPFRQNS</sequence>
<reference evidence="1 2" key="1">
    <citation type="journal article" date="2019" name="Sci. Rep.">
        <title>Orb-weaving spider Araneus ventricosus genome elucidates the spidroin gene catalogue.</title>
        <authorList>
            <person name="Kono N."/>
            <person name="Nakamura H."/>
            <person name="Ohtoshi R."/>
            <person name="Moran D.A.P."/>
            <person name="Shinohara A."/>
            <person name="Yoshida Y."/>
            <person name="Fujiwara M."/>
            <person name="Mori M."/>
            <person name="Tomita M."/>
            <person name="Arakawa K."/>
        </authorList>
    </citation>
    <scope>NUCLEOTIDE SEQUENCE [LARGE SCALE GENOMIC DNA]</scope>
</reference>
<dbReference type="AlphaFoldDB" id="A0A4Y2C524"/>